<proteinExistence type="predicted"/>
<organism evidence="2 3">
    <name type="scientific">Aerosakkonema funiforme FACHB-1375</name>
    <dbReference type="NCBI Taxonomy" id="2949571"/>
    <lineage>
        <taxon>Bacteria</taxon>
        <taxon>Bacillati</taxon>
        <taxon>Cyanobacteriota</taxon>
        <taxon>Cyanophyceae</taxon>
        <taxon>Oscillatoriophycideae</taxon>
        <taxon>Aerosakkonematales</taxon>
        <taxon>Aerosakkonemataceae</taxon>
        <taxon>Aerosakkonema</taxon>
    </lineage>
</organism>
<gene>
    <name evidence="2" type="ORF">H6G03_13070</name>
</gene>
<feature type="chain" id="PRO_5037939796" evidence="1">
    <location>
        <begin position="29"/>
        <end position="130"/>
    </location>
</feature>
<feature type="signal peptide" evidence="1">
    <location>
        <begin position="1"/>
        <end position="28"/>
    </location>
</feature>
<dbReference type="RefSeq" id="WP_190464833.1">
    <property type="nucleotide sequence ID" value="NZ_JACJPW010000029.1"/>
</dbReference>
<comment type="caution">
    <text evidence="2">The sequence shown here is derived from an EMBL/GenBank/DDBJ whole genome shotgun (WGS) entry which is preliminary data.</text>
</comment>
<keyword evidence="1" id="KW-0732">Signal</keyword>
<evidence type="ECO:0000313" key="2">
    <source>
        <dbReference type="EMBL" id="MBD2182027.1"/>
    </source>
</evidence>
<evidence type="ECO:0000313" key="3">
    <source>
        <dbReference type="Proteomes" id="UP000641646"/>
    </source>
</evidence>
<protein>
    <submittedName>
        <fullName evidence="2">Uncharacterized protein</fullName>
    </submittedName>
</protein>
<reference evidence="2" key="1">
    <citation type="journal article" date="2015" name="ISME J.">
        <title>Draft Genome Sequence of Streptomyces incarnatus NRRL8089, which Produces the Nucleoside Antibiotic Sinefungin.</title>
        <authorList>
            <person name="Oshima K."/>
            <person name="Hattori M."/>
            <person name="Shimizu H."/>
            <person name="Fukuda K."/>
            <person name="Nemoto M."/>
            <person name="Inagaki K."/>
            <person name="Tamura T."/>
        </authorList>
    </citation>
    <scope>NUCLEOTIDE SEQUENCE</scope>
    <source>
        <strain evidence="2">FACHB-1375</strain>
    </source>
</reference>
<sequence length="130" mass="13978">MNLKNLTNKCLISAIGLSSIASGFFAFASPTLADTVLRNAEWRINIGNENSWNGVNGTGNLTYRGCDTKNRCISLRNGTITCRDGVCTKAWRNGEYSYAITSPVTQNGNAPSTLTVRKGASVIVRSTGLR</sequence>
<evidence type="ECO:0000256" key="1">
    <source>
        <dbReference type="SAM" id="SignalP"/>
    </source>
</evidence>
<dbReference type="Proteomes" id="UP000641646">
    <property type="component" value="Unassembled WGS sequence"/>
</dbReference>
<accession>A0A926VE26</accession>
<name>A0A926VE26_9CYAN</name>
<keyword evidence="3" id="KW-1185">Reference proteome</keyword>
<reference evidence="2" key="2">
    <citation type="submission" date="2020-08" db="EMBL/GenBank/DDBJ databases">
        <authorList>
            <person name="Chen M."/>
            <person name="Teng W."/>
            <person name="Zhao L."/>
            <person name="Hu C."/>
            <person name="Zhou Y."/>
            <person name="Han B."/>
            <person name="Song L."/>
            <person name="Shu W."/>
        </authorList>
    </citation>
    <scope>NUCLEOTIDE SEQUENCE</scope>
    <source>
        <strain evidence="2">FACHB-1375</strain>
    </source>
</reference>
<dbReference type="EMBL" id="JACJPW010000029">
    <property type="protein sequence ID" value="MBD2182027.1"/>
    <property type="molecule type" value="Genomic_DNA"/>
</dbReference>
<dbReference type="AlphaFoldDB" id="A0A926VE26"/>